<evidence type="ECO:0000313" key="2">
    <source>
        <dbReference type="EMBL" id="EDV49170.1"/>
    </source>
</evidence>
<feature type="region of interest" description="Disordered" evidence="1">
    <location>
        <begin position="38"/>
        <end position="74"/>
    </location>
</feature>
<sequence length="74" mass="7361">MDGPVWGIIRTPSNAAAWSCSSSLILANATKMATNTASSFSSFSSSSSSSSSRMQLSGAAGTGEGGKGLLTINL</sequence>
<evidence type="ECO:0000256" key="1">
    <source>
        <dbReference type="SAM" id="MobiDB-lite"/>
    </source>
</evidence>
<evidence type="ECO:0000313" key="3">
    <source>
        <dbReference type="Proteomes" id="UP000008711"/>
    </source>
</evidence>
<feature type="compositionally biased region" description="Low complexity" evidence="1">
    <location>
        <begin position="38"/>
        <end position="52"/>
    </location>
</feature>
<protein>
    <submittedName>
        <fullName evidence="2">GG17022</fullName>
    </submittedName>
</protein>
<organism evidence="2 3">
    <name type="scientific">Drosophila erecta</name>
    <name type="common">Fruit fly</name>
    <dbReference type="NCBI Taxonomy" id="7220"/>
    <lineage>
        <taxon>Eukaryota</taxon>
        <taxon>Metazoa</taxon>
        <taxon>Ecdysozoa</taxon>
        <taxon>Arthropoda</taxon>
        <taxon>Hexapoda</taxon>
        <taxon>Insecta</taxon>
        <taxon>Pterygota</taxon>
        <taxon>Neoptera</taxon>
        <taxon>Endopterygota</taxon>
        <taxon>Diptera</taxon>
        <taxon>Brachycera</taxon>
        <taxon>Muscomorpha</taxon>
        <taxon>Ephydroidea</taxon>
        <taxon>Drosophilidae</taxon>
        <taxon>Drosophila</taxon>
        <taxon>Sophophora</taxon>
    </lineage>
</organism>
<dbReference type="Proteomes" id="UP000008711">
    <property type="component" value="Unassembled WGS sequence"/>
</dbReference>
<proteinExistence type="predicted"/>
<dbReference type="HOGENOM" id="CLU_2690392_0_0_1"/>
<dbReference type="EMBL" id="CH954181">
    <property type="protein sequence ID" value="EDV49170.1"/>
    <property type="molecule type" value="Genomic_DNA"/>
</dbReference>
<dbReference type="AlphaFoldDB" id="B3P3Z6"/>
<name>B3P3Z6_DROER</name>
<keyword evidence="3" id="KW-1185">Reference proteome</keyword>
<gene>
    <name evidence="2" type="primary">Dere\GG17022</name>
    <name evidence="2" type="ORF">Dere_GG17022</name>
</gene>
<reference evidence="2 3" key="2">
    <citation type="journal article" date="2008" name="Bioinformatics">
        <title>Assembly reconciliation.</title>
        <authorList>
            <person name="Zimin A.V."/>
            <person name="Smith D.R."/>
            <person name="Sutton G."/>
            <person name="Yorke J.A."/>
        </authorList>
    </citation>
    <scope>NUCLEOTIDE SEQUENCE [LARGE SCALE GENOMIC DNA]</scope>
    <source>
        <strain evidence="2 3">TSC#14021-0224.01</strain>
    </source>
</reference>
<accession>B3P3Z6</accession>
<reference evidence="2 3" key="1">
    <citation type="journal article" date="2007" name="Nature">
        <title>Evolution of genes and genomes on the Drosophila phylogeny.</title>
        <authorList>
            <consortium name="Drosophila 12 Genomes Consortium"/>
            <person name="Clark A.G."/>
            <person name="Eisen M.B."/>
            <person name="Smith D.R."/>
            <person name="Bergman C.M."/>
            <person name="Oliver B."/>
            <person name="Markow T.A."/>
            <person name="Kaufman T.C."/>
            <person name="Kellis M."/>
            <person name="Gelbart W."/>
            <person name="Iyer V.N."/>
            <person name="Pollard D.A."/>
            <person name="Sackton T.B."/>
            <person name="Larracuente A.M."/>
            <person name="Singh N.D."/>
            <person name="Abad J.P."/>
            <person name="Abt D.N."/>
            <person name="Adryan B."/>
            <person name="Aguade M."/>
            <person name="Akashi H."/>
            <person name="Anderson W.W."/>
            <person name="Aquadro C.F."/>
            <person name="Ardell D.H."/>
            <person name="Arguello R."/>
            <person name="Artieri C.G."/>
            <person name="Barbash D.A."/>
            <person name="Barker D."/>
            <person name="Barsanti P."/>
            <person name="Batterham P."/>
            <person name="Batzoglou S."/>
            <person name="Begun D."/>
            <person name="Bhutkar A."/>
            <person name="Blanco E."/>
            <person name="Bosak S.A."/>
            <person name="Bradley R.K."/>
            <person name="Brand A.D."/>
            <person name="Brent M.R."/>
            <person name="Brooks A.N."/>
            <person name="Brown R.H."/>
            <person name="Butlin R.K."/>
            <person name="Caggese C."/>
            <person name="Calvi B.R."/>
            <person name="Bernardo de Carvalho A."/>
            <person name="Caspi A."/>
            <person name="Castrezana S."/>
            <person name="Celniker S.E."/>
            <person name="Chang J.L."/>
            <person name="Chapple C."/>
            <person name="Chatterji S."/>
            <person name="Chinwalla A."/>
            <person name="Civetta A."/>
            <person name="Clifton S.W."/>
            <person name="Comeron J.M."/>
            <person name="Costello J.C."/>
            <person name="Coyne J.A."/>
            <person name="Daub J."/>
            <person name="David R.G."/>
            <person name="Delcher A.L."/>
            <person name="Delehaunty K."/>
            <person name="Do C.B."/>
            <person name="Ebling H."/>
            <person name="Edwards K."/>
            <person name="Eickbush T."/>
            <person name="Evans J.D."/>
            <person name="Filipski A."/>
            <person name="Findeiss S."/>
            <person name="Freyhult E."/>
            <person name="Fulton L."/>
            <person name="Fulton R."/>
            <person name="Garcia A.C."/>
            <person name="Gardiner A."/>
            <person name="Garfield D.A."/>
            <person name="Garvin B.E."/>
            <person name="Gibson G."/>
            <person name="Gilbert D."/>
            <person name="Gnerre S."/>
            <person name="Godfrey J."/>
            <person name="Good R."/>
            <person name="Gotea V."/>
            <person name="Gravely B."/>
            <person name="Greenberg A.J."/>
            <person name="Griffiths-Jones S."/>
            <person name="Gross S."/>
            <person name="Guigo R."/>
            <person name="Gustafson E.A."/>
            <person name="Haerty W."/>
            <person name="Hahn M.W."/>
            <person name="Halligan D.L."/>
            <person name="Halpern A.L."/>
            <person name="Halter G.M."/>
            <person name="Han M.V."/>
            <person name="Heger A."/>
            <person name="Hillier L."/>
            <person name="Hinrichs A.S."/>
            <person name="Holmes I."/>
            <person name="Hoskins R.A."/>
            <person name="Hubisz M.J."/>
            <person name="Hultmark D."/>
            <person name="Huntley M.A."/>
            <person name="Jaffe D.B."/>
            <person name="Jagadeeshan S."/>
            <person name="Jeck W.R."/>
            <person name="Johnson J."/>
            <person name="Jones C.D."/>
            <person name="Jordan W.C."/>
            <person name="Karpen G.H."/>
            <person name="Kataoka E."/>
            <person name="Keightley P.D."/>
            <person name="Kheradpour P."/>
            <person name="Kirkness E.F."/>
            <person name="Koerich L.B."/>
            <person name="Kristiansen K."/>
            <person name="Kudrna D."/>
            <person name="Kulathinal R.J."/>
            <person name="Kumar S."/>
            <person name="Kwok R."/>
            <person name="Lander E."/>
            <person name="Langley C.H."/>
            <person name="Lapoint R."/>
            <person name="Lazzaro B.P."/>
            <person name="Lee S.J."/>
            <person name="Levesque L."/>
            <person name="Li R."/>
            <person name="Lin C.F."/>
            <person name="Lin M.F."/>
            <person name="Lindblad-Toh K."/>
            <person name="Llopart A."/>
            <person name="Long M."/>
            <person name="Low L."/>
            <person name="Lozovsky E."/>
            <person name="Lu J."/>
            <person name="Luo M."/>
            <person name="Machado C.A."/>
            <person name="Makalowski W."/>
            <person name="Marzo M."/>
            <person name="Matsuda M."/>
            <person name="Matzkin L."/>
            <person name="McAllister B."/>
            <person name="McBride C.S."/>
            <person name="McKernan B."/>
            <person name="McKernan K."/>
            <person name="Mendez-Lago M."/>
            <person name="Minx P."/>
            <person name="Mollenhauer M.U."/>
            <person name="Montooth K."/>
            <person name="Mount S.M."/>
            <person name="Mu X."/>
            <person name="Myers E."/>
            <person name="Negre B."/>
            <person name="Newfeld S."/>
            <person name="Nielsen R."/>
            <person name="Noor M.A."/>
            <person name="O'Grady P."/>
            <person name="Pachter L."/>
            <person name="Papaceit M."/>
            <person name="Parisi M.J."/>
            <person name="Parisi M."/>
            <person name="Parts L."/>
            <person name="Pedersen J.S."/>
            <person name="Pesole G."/>
            <person name="Phillippy A.M."/>
            <person name="Ponting C.P."/>
            <person name="Pop M."/>
            <person name="Porcelli D."/>
            <person name="Powell J.R."/>
            <person name="Prohaska S."/>
            <person name="Pruitt K."/>
            <person name="Puig M."/>
            <person name="Quesneville H."/>
            <person name="Ram K.R."/>
            <person name="Rand D."/>
            <person name="Rasmussen M.D."/>
            <person name="Reed L.K."/>
            <person name="Reenan R."/>
            <person name="Reily A."/>
            <person name="Remington K.A."/>
            <person name="Rieger T.T."/>
            <person name="Ritchie M.G."/>
            <person name="Robin C."/>
            <person name="Rogers Y.H."/>
            <person name="Rohde C."/>
            <person name="Rozas J."/>
            <person name="Rubenfield M.J."/>
            <person name="Ruiz A."/>
            <person name="Russo S."/>
            <person name="Salzberg S.L."/>
            <person name="Sanchez-Gracia A."/>
            <person name="Saranga D.J."/>
            <person name="Sato H."/>
            <person name="Schaeffer S.W."/>
            <person name="Schatz M.C."/>
            <person name="Schlenke T."/>
            <person name="Schwartz R."/>
            <person name="Segarra C."/>
            <person name="Singh R.S."/>
            <person name="Sirot L."/>
            <person name="Sirota M."/>
            <person name="Sisneros N.B."/>
            <person name="Smith C.D."/>
            <person name="Smith T.F."/>
            <person name="Spieth J."/>
            <person name="Stage D.E."/>
            <person name="Stark A."/>
            <person name="Stephan W."/>
            <person name="Strausberg R.L."/>
            <person name="Strempel S."/>
            <person name="Sturgill D."/>
            <person name="Sutton G."/>
            <person name="Sutton G.G."/>
            <person name="Tao W."/>
            <person name="Teichmann S."/>
            <person name="Tobari Y.N."/>
            <person name="Tomimura Y."/>
            <person name="Tsolas J.M."/>
            <person name="Valente V.L."/>
            <person name="Venter E."/>
            <person name="Venter J.C."/>
            <person name="Vicario S."/>
            <person name="Vieira F.G."/>
            <person name="Vilella A.J."/>
            <person name="Villasante A."/>
            <person name="Walenz B."/>
            <person name="Wang J."/>
            <person name="Wasserman M."/>
            <person name="Watts T."/>
            <person name="Wilson D."/>
            <person name="Wilson R.K."/>
            <person name="Wing R.A."/>
            <person name="Wolfner M.F."/>
            <person name="Wong A."/>
            <person name="Wong G.K."/>
            <person name="Wu C.I."/>
            <person name="Wu G."/>
            <person name="Yamamoto D."/>
            <person name="Yang H.P."/>
            <person name="Yang S.P."/>
            <person name="Yorke J.A."/>
            <person name="Yoshida K."/>
            <person name="Zdobnov E."/>
            <person name="Zhang P."/>
            <person name="Zhang Y."/>
            <person name="Zimin A.V."/>
            <person name="Baldwin J."/>
            <person name="Abdouelleil A."/>
            <person name="Abdulkadir J."/>
            <person name="Abebe A."/>
            <person name="Abera B."/>
            <person name="Abreu J."/>
            <person name="Acer S.C."/>
            <person name="Aftuck L."/>
            <person name="Alexander A."/>
            <person name="An P."/>
            <person name="Anderson E."/>
            <person name="Anderson S."/>
            <person name="Arachi H."/>
            <person name="Azer M."/>
            <person name="Bachantsang P."/>
            <person name="Barry A."/>
            <person name="Bayul T."/>
            <person name="Berlin A."/>
            <person name="Bessette D."/>
            <person name="Bloom T."/>
            <person name="Blye J."/>
            <person name="Boguslavskiy L."/>
            <person name="Bonnet C."/>
            <person name="Boukhgalter B."/>
            <person name="Bourzgui I."/>
            <person name="Brown A."/>
            <person name="Cahill P."/>
            <person name="Channer S."/>
            <person name="Cheshatsang Y."/>
            <person name="Chuda L."/>
            <person name="Citroen M."/>
            <person name="Collymore A."/>
            <person name="Cooke P."/>
            <person name="Costello M."/>
            <person name="D'Aco K."/>
            <person name="Daza R."/>
            <person name="De Haan G."/>
            <person name="DeGray S."/>
            <person name="DeMaso C."/>
            <person name="Dhargay N."/>
            <person name="Dooley K."/>
            <person name="Dooley E."/>
            <person name="Doricent M."/>
            <person name="Dorje P."/>
            <person name="Dorjee K."/>
            <person name="Dupes A."/>
            <person name="Elong R."/>
            <person name="Falk J."/>
            <person name="Farina A."/>
            <person name="Faro S."/>
            <person name="Ferguson D."/>
            <person name="Fisher S."/>
            <person name="Foley C.D."/>
            <person name="Franke A."/>
            <person name="Friedrich D."/>
            <person name="Gadbois L."/>
            <person name="Gearin G."/>
            <person name="Gearin C.R."/>
            <person name="Giannoukos G."/>
            <person name="Goode T."/>
            <person name="Graham J."/>
            <person name="Grandbois E."/>
            <person name="Grewal S."/>
            <person name="Gyaltsen K."/>
            <person name="Hafez N."/>
            <person name="Hagos B."/>
            <person name="Hall J."/>
            <person name="Henson C."/>
            <person name="Hollinger A."/>
            <person name="Honan T."/>
            <person name="Huard M.D."/>
            <person name="Hughes L."/>
            <person name="Hurhula B."/>
            <person name="Husby M.E."/>
            <person name="Kamat A."/>
            <person name="Kanga B."/>
            <person name="Kashin S."/>
            <person name="Khazanovich D."/>
            <person name="Kisner P."/>
            <person name="Lance K."/>
            <person name="Lara M."/>
            <person name="Lee W."/>
            <person name="Lennon N."/>
            <person name="Letendre F."/>
            <person name="LeVine R."/>
            <person name="Lipovsky A."/>
            <person name="Liu X."/>
            <person name="Liu J."/>
            <person name="Liu S."/>
            <person name="Lokyitsang T."/>
            <person name="Lokyitsang Y."/>
            <person name="Lubonja R."/>
            <person name="Lui A."/>
            <person name="MacDonald P."/>
            <person name="Magnisalis V."/>
            <person name="Maru K."/>
            <person name="Matthews C."/>
            <person name="McCusker W."/>
            <person name="McDonough S."/>
            <person name="Mehta T."/>
            <person name="Meldrim J."/>
            <person name="Meneus L."/>
            <person name="Mihai O."/>
            <person name="Mihalev A."/>
            <person name="Mihova T."/>
            <person name="Mittelman R."/>
            <person name="Mlenga V."/>
            <person name="Montmayeur A."/>
            <person name="Mulrain L."/>
            <person name="Navidi A."/>
            <person name="Naylor J."/>
            <person name="Negash T."/>
            <person name="Nguyen T."/>
            <person name="Nguyen N."/>
            <person name="Nicol R."/>
            <person name="Norbu C."/>
            <person name="Norbu N."/>
            <person name="Novod N."/>
            <person name="O'Neill B."/>
            <person name="Osman S."/>
            <person name="Markiewicz E."/>
            <person name="Oyono O.L."/>
            <person name="Patti C."/>
            <person name="Phunkhang P."/>
            <person name="Pierre F."/>
            <person name="Priest M."/>
            <person name="Raghuraman S."/>
            <person name="Rege F."/>
            <person name="Reyes R."/>
            <person name="Rise C."/>
            <person name="Rogov P."/>
            <person name="Ross K."/>
            <person name="Ryan E."/>
            <person name="Settipalli S."/>
            <person name="Shea T."/>
            <person name="Sherpa N."/>
            <person name="Shi L."/>
            <person name="Shih D."/>
            <person name="Sparrow T."/>
            <person name="Spaulding J."/>
            <person name="Stalker J."/>
            <person name="Stange-Thomann N."/>
            <person name="Stavropoulos S."/>
            <person name="Stone C."/>
            <person name="Strader C."/>
            <person name="Tesfaye S."/>
            <person name="Thomson T."/>
            <person name="Thoulutsang Y."/>
            <person name="Thoulutsang D."/>
            <person name="Topham K."/>
            <person name="Topping I."/>
            <person name="Tsamla T."/>
            <person name="Vassiliev H."/>
            <person name="Vo A."/>
            <person name="Wangchuk T."/>
            <person name="Wangdi T."/>
            <person name="Weiand M."/>
            <person name="Wilkinson J."/>
            <person name="Wilson A."/>
            <person name="Yadav S."/>
            <person name="Young G."/>
            <person name="Yu Q."/>
            <person name="Zembek L."/>
            <person name="Zhong D."/>
            <person name="Zimmer A."/>
            <person name="Zwirko Z."/>
            <person name="Jaffe D.B."/>
            <person name="Alvarez P."/>
            <person name="Brockman W."/>
            <person name="Butler J."/>
            <person name="Chin C."/>
            <person name="Gnerre S."/>
            <person name="Grabherr M."/>
            <person name="Kleber M."/>
            <person name="Mauceli E."/>
            <person name="MacCallum I."/>
        </authorList>
    </citation>
    <scope>NUCLEOTIDE SEQUENCE [LARGE SCALE GENOMIC DNA]</scope>
    <source>
        <strain evidence="2 3">TSC#14021-0224.01</strain>
    </source>
</reference>